<evidence type="ECO:0000313" key="6">
    <source>
        <dbReference type="Proteomes" id="UP000315908"/>
    </source>
</evidence>
<dbReference type="Proteomes" id="UP000315908">
    <property type="component" value="Unassembled WGS sequence"/>
</dbReference>
<dbReference type="PROSITE" id="PS01124">
    <property type="entry name" value="HTH_ARAC_FAMILY_2"/>
    <property type="match status" value="1"/>
</dbReference>
<sequence>MKNYINIRLLAQADNSRQIMEITLPVRGSDRDEIVYSKKEFKTDLGKLSVRRWVMPGLCILEEENLFATQLYIDKPFISIVCQRGIVRISNKLTTQAQQLTTLETKASRCTVLFSVDFFTNLFGKEPWINKDNFFENLVSHASNSFEYFLEPSIKNIIDSLLYENIDGPFKRYYFELKIKELLYLLLLQAPLNFSDSTIPSEVEQKLAIAKAYLLTNYQQSPTIKQLSRLVLLNDFKLKYFFKLKFGTTIKSYIIHLRMLEAKALVCDGYSVNDIAARLGYKNVSHFILIFKRTFDVTPKEMARKN</sequence>
<protein>
    <submittedName>
        <fullName evidence="5">AraC-like DNA-binding protein</fullName>
    </submittedName>
</protein>
<dbReference type="AlphaFoldDB" id="A0A562M884"/>
<dbReference type="EMBL" id="VLKR01000033">
    <property type="protein sequence ID" value="TWI16137.1"/>
    <property type="molecule type" value="Genomic_DNA"/>
</dbReference>
<feature type="domain" description="HTH araC/xylS-type" evidence="4">
    <location>
        <begin position="208"/>
        <end position="305"/>
    </location>
</feature>
<accession>A0A562M884</accession>
<evidence type="ECO:0000256" key="3">
    <source>
        <dbReference type="ARBA" id="ARBA00023163"/>
    </source>
</evidence>
<keyword evidence="3" id="KW-0804">Transcription</keyword>
<dbReference type="Pfam" id="PF12833">
    <property type="entry name" value="HTH_18"/>
    <property type="match status" value="1"/>
</dbReference>
<evidence type="ECO:0000313" key="5">
    <source>
        <dbReference type="EMBL" id="TWI16137.1"/>
    </source>
</evidence>
<proteinExistence type="predicted"/>
<keyword evidence="1" id="KW-0805">Transcription regulation</keyword>
<dbReference type="PANTHER" id="PTHR47893:SF1">
    <property type="entry name" value="REGULATORY PROTEIN PCHR"/>
    <property type="match status" value="1"/>
</dbReference>
<gene>
    <name evidence="5" type="ORF">IQ31_04590</name>
</gene>
<evidence type="ECO:0000256" key="1">
    <source>
        <dbReference type="ARBA" id="ARBA00023015"/>
    </source>
</evidence>
<comment type="caution">
    <text evidence="5">The sequence shown here is derived from an EMBL/GenBank/DDBJ whole genome shotgun (WGS) entry which is preliminary data.</text>
</comment>
<dbReference type="SUPFAM" id="SSF46689">
    <property type="entry name" value="Homeodomain-like"/>
    <property type="match status" value="1"/>
</dbReference>
<organism evidence="5 6">
    <name type="scientific">Sphingobacterium siyangense</name>
    <dbReference type="NCBI Taxonomy" id="459529"/>
    <lineage>
        <taxon>Bacteria</taxon>
        <taxon>Pseudomonadati</taxon>
        <taxon>Bacteroidota</taxon>
        <taxon>Sphingobacteriia</taxon>
        <taxon>Sphingobacteriales</taxon>
        <taxon>Sphingobacteriaceae</taxon>
        <taxon>Sphingobacterium</taxon>
    </lineage>
</organism>
<dbReference type="InterPro" id="IPR018060">
    <property type="entry name" value="HTH_AraC"/>
</dbReference>
<dbReference type="PANTHER" id="PTHR47893">
    <property type="entry name" value="REGULATORY PROTEIN PCHR"/>
    <property type="match status" value="1"/>
</dbReference>
<dbReference type="SMART" id="SM00342">
    <property type="entry name" value="HTH_ARAC"/>
    <property type="match status" value="1"/>
</dbReference>
<dbReference type="InterPro" id="IPR018062">
    <property type="entry name" value="HTH_AraC-typ_CS"/>
</dbReference>
<dbReference type="InterPro" id="IPR020449">
    <property type="entry name" value="Tscrpt_reg_AraC-type_HTH"/>
</dbReference>
<keyword evidence="2 5" id="KW-0238">DNA-binding</keyword>
<evidence type="ECO:0000256" key="2">
    <source>
        <dbReference type="ARBA" id="ARBA00023125"/>
    </source>
</evidence>
<reference evidence="5 6" key="1">
    <citation type="journal article" date="2015" name="Stand. Genomic Sci.">
        <title>Genomic Encyclopedia of Bacterial and Archaeal Type Strains, Phase III: the genomes of soil and plant-associated and newly described type strains.</title>
        <authorList>
            <person name="Whitman W.B."/>
            <person name="Woyke T."/>
            <person name="Klenk H.P."/>
            <person name="Zhou Y."/>
            <person name="Lilburn T.G."/>
            <person name="Beck B.J."/>
            <person name="De Vos P."/>
            <person name="Vandamme P."/>
            <person name="Eisen J.A."/>
            <person name="Garrity G."/>
            <person name="Hugenholtz P."/>
            <person name="Kyrpides N.C."/>
        </authorList>
    </citation>
    <scope>NUCLEOTIDE SEQUENCE [LARGE SCALE GENOMIC DNA]</scope>
    <source>
        <strain evidence="5 6">CGMCC 1.6855</strain>
    </source>
</reference>
<name>A0A562M884_9SPHI</name>
<dbReference type="Gene3D" id="1.10.10.60">
    <property type="entry name" value="Homeodomain-like"/>
    <property type="match status" value="1"/>
</dbReference>
<dbReference type="PROSITE" id="PS00041">
    <property type="entry name" value="HTH_ARAC_FAMILY_1"/>
    <property type="match status" value="1"/>
</dbReference>
<dbReference type="GO" id="GO:0043565">
    <property type="term" value="F:sequence-specific DNA binding"/>
    <property type="evidence" value="ECO:0007669"/>
    <property type="project" value="InterPro"/>
</dbReference>
<dbReference type="InterPro" id="IPR009057">
    <property type="entry name" value="Homeodomain-like_sf"/>
</dbReference>
<dbReference type="PRINTS" id="PR00032">
    <property type="entry name" value="HTHARAC"/>
</dbReference>
<dbReference type="GO" id="GO:0003700">
    <property type="term" value="F:DNA-binding transcription factor activity"/>
    <property type="evidence" value="ECO:0007669"/>
    <property type="project" value="InterPro"/>
</dbReference>
<evidence type="ECO:0000259" key="4">
    <source>
        <dbReference type="PROSITE" id="PS01124"/>
    </source>
</evidence>
<dbReference type="InterPro" id="IPR053142">
    <property type="entry name" value="PchR_regulatory_protein"/>
</dbReference>